<proteinExistence type="predicted"/>
<organism evidence="1 2">
    <name type="scientific">Phage Phass-1</name>
    <dbReference type="NCBI Taxonomy" id="3043662"/>
    <lineage>
        <taxon>Viruses</taxon>
        <taxon>Duplodnaviria</taxon>
        <taxon>Heunggongvirae</taxon>
        <taxon>Uroviricota</taxon>
        <taxon>Caudoviricetes</taxon>
        <taxon>Caudoviricetes code 15 clade</taxon>
    </lineage>
</organism>
<evidence type="ECO:0000313" key="2">
    <source>
        <dbReference type="Proteomes" id="UP001237988"/>
    </source>
</evidence>
<accession>A0AAF0RXC9</accession>
<sequence>MLSKWVPWLSLKEIQTMDSPLRFYLVALFIYQQNNLAN</sequence>
<protein>
    <submittedName>
        <fullName evidence="1">Uncharacterized protein</fullName>
    </submittedName>
</protein>
<name>A0AAF0RXC9_9CAUD</name>
<reference evidence="1" key="1">
    <citation type="submission" date="2023-04" db="EMBL/GenBank/DDBJ databases">
        <title>Bacteriophage Phass-1 Discovered in the Human Gut Virome - the Founding Member of the Proposed New Family Phassviridae.</title>
        <authorList>
            <person name="Tikunov A.Y."/>
            <person name="Morozova V.V."/>
            <person name="Chechushkov A.V."/>
            <person name="Tikunova N.V."/>
        </authorList>
    </citation>
    <scope>NUCLEOTIDE SEQUENCE</scope>
</reference>
<dbReference type="EMBL" id="OQ749652">
    <property type="protein sequence ID" value="WIC39537.1"/>
    <property type="molecule type" value="Genomic_DNA"/>
</dbReference>
<evidence type="ECO:0000313" key="1">
    <source>
        <dbReference type="EMBL" id="WIC39537.1"/>
    </source>
</evidence>
<dbReference type="Proteomes" id="UP001237988">
    <property type="component" value="Segment"/>
</dbReference>